<evidence type="ECO:0000313" key="3">
    <source>
        <dbReference type="Proteomes" id="UP000249873"/>
    </source>
</evidence>
<dbReference type="Proteomes" id="UP000249873">
    <property type="component" value="Chromosome"/>
</dbReference>
<dbReference type="InterPro" id="IPR051043">
    <property type="entry name" value="Sulfatase_Mod_Factor_Kinase"/>
</dbReference>
<dbReference type="InterPro" id="IPR042095">
    <property type="entry name" value="SUMF_sf"/>
</dbReference>
<dbReference type="PROSITE" id="PS51257">
    <property type="entry name" value="PROKAR_LIPOPROTEIN"/>
    <property type="match status" value="1"/>
</dbReference>
<dbReference type="AlphaFoldDB" id="A0A2Z4GA50"/>
<name>A0A2Z4GA50_9BACT</name>
<dbReference type="InterPro" id="IPR005532">
    <property type="entry name" value="SUMF_dom"/>
</dbReference>
<protein>
    <submittedName>
        <fullName evidence="2">Formylglycine-generating enzyme family protein</fullName>
    </submittedName>
</protein>
<sequence length="325" mass="36595">MKNVLSVVFLSLVILGCNSSESKEEKTENPSFHPRAELPSTVLYVGLKEPVEQEIVKIEEVAPENMVAISGGNVRIGSEEGFAHERPMFWARLKPFFMDKSPVTVAQFREFVLATNFETEAEKFGNAGIIHETTDKNWILKDGANWEYPLGKDFPKAGDNHPVTQVSWNDATAYAKWAGKRLPHEIEWEHAARNGKNSRDIYAWGNQITENDKYLANVWQGTFPNFNDNTDSFTETSPVGAFGESPIGLTDLSGNVWEWCSNYLFDYRSLIMEDVPSDFKGEKAERGGSFLCEPSWCHGYRVSGRSSSSPETSLFHVGFRCVKDI</sequence>
<keyword evidence="3" id="KW-1185">Reference proteome</keyword>
<dbReference type="Pfam" id="PF03781">
    <property type="entry name" value="FGE-sulfatase"/>
    <property type="match status" value="1"/>
</dbReference>
<accession>A0A2Z4GA50</accession>
<dbReference type="OrthoDB" id="1491336at2"/>
<dbReference type="KEGG" id="als:DJ013_07000"/>
<dbReference type="Gene3D" id="3.90.1580.10">
    <property type="entry name" value="paralog of FGE (formylglycine-generating enzyme)"/>
    <property type="match status" value="1"/>
</dbReference>
<evidence type="ECO:0000259" key="1">
    <source>
        <dbReference type="Pfam" id="PF03781"/>
    </source>
</evidence>
<evidence type="ECO:0000313" key="2">
    <source>
        <dbReference type="EMBL" id="AWV97928.1"/>
    </source>
</evidence>
<dbReference type="GO" id="GO:0120147">
    <property type="term" value="F:formylglycine-generating oxidase activity"/>
    <property type="evidence" value="ECO:0007669"/>
    <property type="project" value="TreeGrafter"/>
</dbReference>
<proteinExistence type="predicted"/>
<organism evidence="2 3">
    <name type="scientific">Arcticibacterium luteifluviistationis</name>
    <dbReference type="NCBI Taxonomy" id="1784714"/>
    <lineage>
        <taxon>Bacteria</taxon>
        <taxon>Pseudomonadati</taxon>
        <taxon>Bacteroidota</taxon>
        <taxon>Cytophagia</taxon>
        <taxon>Cytophagales</taxon>
        <taxon>Leadbetterellaceae</taxon>
        <taxon>Arcticibacterium</taxon>
    </lineage>
</organism>
<reference evidence="2 3" key="1">
    <citation type="submission" date="2018-05" db="EMBL/GenBank/DDBJ databases">
        <title>Complete genome sequence of Arcticibacterium luteifluviistationis SM1504T, a cytophagaceae bacterium isolated from Arctic surface seawater.</title>
        <authorList>
            <person name="Li Y."/>
            <person name="Qin Q.-L."/>
        </authorList>
    </citation>
    <scope>NUCLEOTIDE SEQUENCE [LARGE SCALE GENOMIC DNA]</scope>
    <source>
        <strain evidence="2 3">SM1504</strain>
    </source>
</reference>
<gene>
    <name evidence="2" type="ORF">DJ013_07000</name>
</gene>
<feature type="domain" description="Sulfatase-modifying factor enzyme-like" evidence="1">
    <location>
        <begin position="64"/>
        <end position="323"/>
    </location>
</feature>
<dbReference type="EMBL" id="CP029480">
    <property type="protein sequence ID" value="AWV97928.1"/>
    <property type="molecule type" value="Genomic_DNA"/>
</dbReference>
<dbReference type="SUPFAM" id="SSF56436">
    <property type="entry name" value="C-type lectin-like"/>
    <property type="match status" value="1"/>
</dbReference>
<dbReference type="InterPro" id="IPR016187">
    <property type="entry name" value="CTDL_fold"/>
</dbReference>
<dbReference type="PANTHER" id="PTHR23150:SF19">
    <property type="entry name" value="FORMYLGLYCINE-GENERATING ENZYME"/>
    <property type="match status" value="1"/>
</dbReference>
<dbReference type="RefSeq" id="WP_111371030.1">
    <property type="nucleotide sequence ID" value="NZ_CP029480.1"/>
</dbReference>
<dbReference type="PANTHER" id="PTHR23150">
    <property type="entry name" value="SULFATASE MODIFYING FACTOR 1, 2"/>
    <property type="match status" value="1"/>
</dbReference>